<comment type="caution">
    <text evidence="1">The sequence shown here is derived from an EMBL/GenBank/DDBJ whole genome shotgun (WGS) entry which is preliminary data.</text>
</comment>
<dbReference type="AlphaFoldDB" id="A0A090N916"/>
<gene>
    <name evidence="1" type="ORF">WRSd3_p00039</name>
</gene>
<dbReference type="InterPro" id="IPR050900">
    <property type="entry name" value="Transposase_IS3/IS150/IS904"/>
</dbReference>
<dbReference type="PATRIC" id="fig|1401327.3.peg.4349"/>
<accession>A0A090N916</accession>
<dbReference type="EMBL" id="AXUT01000778">
    <property type="protein sequence ID" value="ESU75887.1"/>
    <property type="molecule type" value="Genomic_DNA"/>
</dbReference>
<dbReference type="PANTHER" id="PTHR46889">
    <property type="entry name" value="TRANSPOSASE INSF FOR INSERTION SEQUENCE IS3B-RELATED"/>
    <property type="match status" value="1"/>
</dbReference>
<name>A0A090N916_SHIDY</name>
<reference evidence="1 2" key="1">
    <citation type="submission" date="2013-10" db="EMBL/GenBank/DDBJ databases">
        <title>Draft genomes and the virulence plasmids of Sd1617 vaccine constructs: WRSd3 and WRSd5.</title>
        <authorList>
            <person name="Aksomboon Vongsawan A."/>
            <person name="Venkatesan M.M."/>
            <person name="Vaisvil B."/>
            <person name="Emel G."/>
            <person name="Kepatral V."/>
            <person name="Sethabutr O."/>
            <person name="Serichantalergs O."/>
            <person name="Mason C."/>
        </authorList>
    </citation>
    <scope>NUCLEOTIDE SEQUENCE [LARGE SCALE GENOMIC DNA]</scope>
    <source>
        <strain evidence="1 2">WRSd3</strain>
        <plasmid evidence="1">unnamed</plasmid>
    </source>
</reference>
<protein>
    <submittedName>
        <fullName evidence="1">Transposase</fullName>
    </submittedName>
</protein>
<dbReference type="PANTHER" id="PTHR46889:SF6">
    <property type="entry name" value="TRANSPOSASE INSF FOR INSERTION SEQUENCE IS3B"/>
    <property type="match status" value="1"/>
</dbReference>
<dbReference type="Proteomes" id="UP000017944">
    <property type="component" value="Unassembled WGS sequence"/>
</dbReference>
<sequence length="58" mass="6309">MSKLILPSNTVSYRAHGLPVSENLLEQDFYASGPNQKWAGDITYLRTDEGLAVSGCGH</sequence>
<proteinExistence type="predicted"/>
<evidence type="ECO:0000313" key="1">
    <source>
        <dbReference type="EMBL" id="ESU75887.1"/>
    </source>
</evidence>
<keyword evidence="1" id="KW-0614">Plasmid</keyword>
<geneLocation type="plasmid" evidence="1">
    <name>unnamed</name>
</geneLocation>
<organism evidence="1 2">
    <name type="scientific">Shigella dysenteriae WRSd3</name>
    <dbReference type="NCBI Taxonomy" id="1401327"/>
    <lineage>
        <taxon>Bacteria</taxon>
        <taxon>Pseudomonadati</taxon>
        <taxon>Pseudomonadota</taxon>
        <taxon>Gammaproteobacteria</taxon>
        <taxon>Enterobacterales</taxon>
        <taxon>Enterobacteriaceae</taxon>
        <taxon>Shigella</taxon>
    </lineage>
</organism>
<evidence type="ECO:0000313" key="2">
    <source>
        <dbReference type="Proteomes" id="UP000017944"/>
    </source>
</evidence>